<dbReference type="Proteomes" id="UP000449710">
    <property type="component" value="Unassembled WGS sequence"/>
</dbReference>
<gene>
    <name evidence="2" type="ORF">ISALK_13510</name>
</gene>
<dbReference type="EMBL" id="SUMG01000027">
    <property type="protein sequence ID" value="NBG89507.1"/>
    <property type="molecule type" value="Genomic_DNA"/>
</dbReference>
<keyword evidence="1" id="KW-1133">Transmembrane helix</keyword>
<evidence type="ECO:0000313" key="3">
    <source>
        <dbReference type="Proteomes" id="UP000449710"/>
    </source>
</evidence>
<organism evidence="2 3">
    <name type="scientific">Isachenkonia alkalipeptolytica</name>
    <dbReference type="NCBI Taxonomy" id="2565777"/>
    <lineage>
        <taxon>Bacteria</taxon>
        <taxon>Bacillati</taxon>
        <taxon>Bacillota</taxon>
        <taxon>Clostridia</taxon>
        <taxon>Eubacteriales</taxon>
        <taxon>Clostridiaceae</taxon>
        <taxon>Isachenkonia</taxon>
    </lineage>
</organism>
<accession>A0AA43XMM3</accession>
<protein>
    <recommendedName>
        <fullName evidence="4">DUF948 domain-containing protein</fullName>
    </recommendedName>
</protein>
<name>A0AA43XMM3_9CLOT</name>
<evidence type="ECO:0008006" key="4">
    <source>
        <dbReference type="Google" id="ProtNLM"/>
    </source>
</evidence>
<evidence type="ECO:0000256" key="1">
    <source>
        <dbReference type="SAM" id="Phobius"/>
    </source>
</evidence>
<comment type="caution">
    <text evidence="2">The sequence shown here is derived from an EMBL/GenBank/DDBJ whole genome shotgun (WGS) entry which is preliminary data.</text>
</comment>
<dbReference type="AlphaFoldDB" id="A0AA43XMM3"/>
<proteinExistence type="predicted"/>
<keyword evidence="1" id="KW-0472">Membrane</keyword>
<sequence>MELTIDLQSILMLVLIVLVIAVVLFVLKLVQTMKGINTIIETNEKNINDTLNSIPIITKNIEEVTSGINDEMENITGSIENVSSTIDTTTDLVDTLNQEVLQPLLELGAVLMMIKDFIPKKKKKGLFK</sequence>
<evidence type="ECO:0000313" key="2">
    <source>
        <dbReference type="EMBL" id="NBG89507.1"/>
    </source>
</evidence>
<feature type="transmembrane region" description="Helical" evidence="1">
    <location>
        <begin position="7"/>
        <end position="27"/>
    </location>
</feature>
<keyword evidence="1" id="KW-0812">Transmembrane</keyword>
<reference evidence="2 3" key="1">
    <citation type="submission" date="2019-04" db="EMBL/GenBank/DDBJ databases">
        <title>Isachenkonia alkalipeptolytica gen. nov. sp. nov. a new anaerobic, alkiliphilic organothrophic bacterium capable to reduce synthesized ferrihydrite isolated from a soda lake.</title>
        <authorList>
            <person name="Toshchakov S.V."/>
            <person name="Zavarzina D.G."/>
            <person name="Zhilina T.N."/>
            <person name="Kostrikina N.A."/>
            <person name="Kublanov I.V."/>
        </authorList>
    </citation>
    <scope>NUCLEOTIDE SEQUENCE [LARGE SCALE GENOMIC DNA]</scope>
    <source>
        <strain evidence="2 3">Z-1701</strain>
    </source>
</reference>
<dbReference type="RefSeq" id="WP_160723232.1">
    <property type="nucleotide sequence ID" value="NZ_SUMG01000027.1"/>
</dbReference>
<keyword evidence="3" id="KW-1185">Reference proteome</keyword>